<dbReference type="AlphaFoldDB" id="A0AB73SYM8"/>
<evidence type="ECO:0000313" key="2">
    <source>
        <dbReference type="Proteomes" id="UP000245412"/>
    </source>
</evidence>
<name>A0AB73SYM8_9FIRM</name>
<sequence>MINFDEELKKFQPSLDVNEAEDAIYNQDLTDITDVLRELLKEEKNKKK</sequence>
<keyword evidence="2" id="KW-1185">Reference proteome</keyword>
<dbReference type="EMBL" id="QGGY01000017">
    <property type="protein sequence ID" value="PWJ72538.1"/>
    <property type="molecule type" value="Genomic_DNA"/>
</dbReference>
<proteinExistence type="predicted"/>
<dbReference type="RefSeq" id="WP_187374433.1">
    <property type="nucleotide sequence ID" value="NZ_CABJAT010000014.1"/>
</dbReference>
<gene>
    <name evidence="1" type="ORF">C7383_1178</name>
</gene>
<accession>A0AB73SYM8</accession>
<reference evidence="1 2" key="1">
    <citation type="submission" date="2018-05" db="EMBL/GenBank/DDBJ databases">
        <authorList>
            <person name="Goeker M."/>
            <person name="Huntemann M."/>
            <person name="Clum A."/>
            <person name="Pillay M."/>
            <person name="Palaniappan K."/>
            <person name="Varghese N."/>
            <person name="Mikhailova N."/>
            <person name="Stamatis D."/>
            <person name="Reddy T."/>
            <person name="Daum C."/>
            <person name="Shapiro N."/>
            <person name="Ivanova N."/>
            <person name="Kyrpides N."/>
            <person name="Woyke T."/>
        </authorList>
    </citation>
    <scope>NUCLEOTIDE SEQUENCE [LARGE SCALE GENOMIC DNA]</scope>
    <source>
        <strain evidence="1 2">DSM 26524</strain>
    </source>
</reference>
<organism evidence="1 2">
    <name type="scientific">Murimonas intestini</name>
    <dbReference type="NCBI Taxonomy" id="1337051"/>
    <lineage>
        <taxon>Bacteria</taxon>
        <taxon>Bacillati</taxon>
        <taxon>Bacillota</taxon>
        <taxon>Clostridia</taxon>
        <taxon>Lachnospirales</taxon>
        <taxon>Lachnospiraceae</taxon>
        <taxon>Murimonas</taxon>
    </lineage>
</organism>
<comment type="caution">
    <text evidence="1">The sequence shown here is derived from an EMBL/GenBank/DDBJ whole genome shotgun (WGS) entry which is preliminary data.</text>
</comment>
<dbReference type="Proteomes" id="UP000245412">
    <property type="component" value="Unassembled WGS sequence"/>
</dbReference>
<protein>
    <submittedName>
        <fullName evidence="1">Uncharacterized protein</fullName>
    </submittedName>
</protein>
<evidence type="ECO:0000313" key="1">
    <source>
        <dbReference type="EMBL" id="PWJ72538.1"/>
    </source>
</evidence>